<evidence type="ECO:0000256" key="1">
    <source>
        <dbReference type="SAM" id="SignalP"/>
    </source>
</evidence>
<dbReference type="RefSeq" id="XP_022647107.1">
    <property type="nucleotide sequence ID" value="XM_022791372.1"/>
</dbReference>
<feature type="chain" id="PRO_5029523291" evidence="1">
    <location>
        <begin position="21"/>
        <end position="196"/>
    </location>
</feature>
<dbReference type="AlphaFoldDB" id="A0A7M7MA44"/>
<evidence type="ECO:0000313" key="2">
    <source>
        <dbReference type="EnsemblMetazoa" id="XP_022647107"/>
    </source>
</evidence>
<feature type="signal peptide" evidence="1">
    <location>
        <begin position="1"/>
        <end position="20"/>
    </location>
</feature>
<dbReference type="EnsemblMetazoa" id="XM_022791372">
    <property type="protein sequence ID" value="XP_022647107"/>
    <property type="gene ID" value="LOC111244357"/>
</dbReference>
<dbReference type="OrthoDB" id="10468517at2759"/>
<keyword evidence="1" id="KW-0732">Signal</keyword>
<protein>
    <submittedName>
        <fullName evidence="2">Uncharacterized protein</fullName>
    </submittedName>
</protein>
<dbReference type="Proteomes" id="UP000594260">
    <property type="component" value="Unplaced"/>
</dbReference>
<sequence length="196" mass="21865">MRNLRRMFVWWLVILQLVSATPYSGDDKLRRVCLERNFNEAGGTLIEPSNRTTCALFAEQGLYVPYKLKATERNGVIHLTGTVFGAGSYDGLLVTCGQTGTTKCLQIYSSPGEKMNNAFILYSNAEIDLGIQKLGPVTYVASLDCKDGVPGQRYFEFRKAPSKDELDNIKAHYGVTIDSIKLFDCLENKNKVFEAS</sequence>
<organism evidence="2 3">
    <name type="scientific">Varroa destructor</name>
    <name type="common">Honeybee mite</name>
    <dbReference type="NCBI Taxonomy" id="109461"/>
    <lineage>
        <taxon>Eukaryota</taxon>
        <taxon>Metazoa</taxon>
        <taxon>Ecdysozoa</taxon>
        <taxon>Arthropoda</taxon>
        <taxon>Chelicerata</taxon>
        <taxon>Arachnida</taxon>
        <taxon>Acari</taxon>
        <taxon>Parasitiformes</taxon>
        <taxon>Mesostigmata</taxon>
        <taxon>Gamasina</taxon>
        <taxon>Dermanyssoidea</taxon>
        <taxon>Varroidae</taxon>
        <taxon>Varroa</taxon>
    </lineage>
</organism>
<proteinExistence type="predicted"/>
<dbReference type="GeneID" id="111244357"/>
<dbReference type="KEGG" id="vde:111244357"/>
<evidence type="ECO:0000313" key="3">
    <source>
        <dbReference type="Proteomes" id="UP000594260"/>
    </source>
</evidence>
<keyword evidence="3" id="KW-1185">Reference proteome</keyword>
<name>A0A7M7MA44_VARDE</name>
<accession>A0A7M7MA44</accession>
<reference evidence="2" key="1">
    <citation type="submission" date="2021-01" db="UniProtKB">
        <authorList>
            <consortium name="EnsemblMetazoa"/>
        </authorList>
    </citation>
    <scope>IDENTIFICATION</scope>
</reference>
<dbReference type="InParanoid" id="A0A7M7MA44"/>